<gene>
    <name evidence="2" type="ORF">ILEXP_LOCUS38138</name>
</gene>
<dbReference type="EMBL" id="CAUOFW020005147">
    <property type="protein sequence ID" value="CAK9168728.1"/>
    <property type="molecule type" value="Genomic_DNA"/>
</dbReference>
<evidence type="ECO:0000313" key="3">
    <source>
        <dbReference type="Proteomes" id="UP001642360"/>
    </source>
</evidence>
<organism evidence="2 3">
    <name type="scientific">Ilex paraguariensis</name>
    <name type="common">yerba mate</name>
    <dbReference type="NCBI Taxonomy" id="185542"/>
    <lineage>
        <taxon>Eukaryota</taxon>
        <taxon>Viridiplantae</taxon>
        <taxon>Streptophyta</taxon>
        <taxon>Embryophyta</taxon>
        <taxon>Tracheophyta</taxon>
        <taxon>Spermatophyta</taxon>
        <taxon>Magnoliopsida</taxon>
        <taxon>eudicotyledons</taxon>
        <taxon>Gunneridae</taxon>
        <taxon>Pentapetalae</taxon>
        <taxon>asterids</taxon>
        <taxon>campanulids</taxon>
        <taxon>Aquifoliales</taxon>
        <taxon>Aquifoliaceae</taxon>
        <taxon>Ilex</taxon>
    </lineage>
</organism>
<sequence>MFLQRKLEPYGGQDNTHTQRWKGNSWALAGEDVGSSESNSPSAPLRSCGDRDRSRNEEAGKGPVAIETGVAMKKQEKVCSPLAWNQNAQPLISHVDKRPHSYDKLTVPWELKHNNISVKMLSWI</sequence>
<name>A0ABC8TH61_9AQUA</name>
<protein>
    <submittedName>
        <fullName evidence="2">Uncharacterized protein</fullName>
    </submittedName>
</protein>
<evidence type="ECO:0000256" key="1">
    <source>
        <dbReference type="SAM" id="MobiDB-lite"/>
    </source>
</evidence>
<dbReference type="Proteomes" id="UP001642360">
    <property type="component" value="Unassembled WGS sequence"/>
</dbReference>
<keyword evidence="3" id="KW-1185">Reference proteome</keyword>
<comment type="caution">
    <text evidence="2">The sequence shown here is derived from an EMBL/GenBank/DDBJ whole genome shotgun (WGS) entry which is preliminary data.</text>
</comment>
<accession>A0ABC8TH61</accession>
<feature type="region of interest" description="Disordered" evidence="1">
    <location>
        <begin position="1"/>
        <end position="64"/>
    </location>
</feature>
<reference evidence="2 3" key="1">
    <citation type="submission" date="2024-02" db="EMBL/GenBank/DDBJ databases">
        <authorList>
            <person name="Vignale AGUSTIN F."/>
            <person name="Sosa J E."/>
            <person name="Modenutti C."/>
        </authorList>
    </citation>
    <scope>NUCLEOTIDE SEQUENCE [LARGE SCALE GENOMIC DNA]</scope>
</reference>
<feature type="compositionally biased region" description="Basic and acidic residues" evidence="1">
    <location>
        <begin position="48"/>
        <end position="60"/>
    </location>
</feature>
<evidence type="ECO:0000313" key="2">
    <source>
        <dbReference type="EMBL" id="CAK9168728.1"/>
    </source>
</evidence>
<feature type="compositionally biased region" description="Polar residues" evidence="1">
    <location>
        <begin position="13"/>
        <end position="22"/>
    </location>
</feature>
<proteinExistence type="predicted"/>
<dbReference type="AlphaFoldDB" id="A0ABC8TH61"/>